<reference evidence="6" key="1">
    <citation type="journal article" date="2021" name="bioRxiv">
        <title>Whole Genome Assembly and Annotation of Northern Wild Rice, Zizania palustris L., Supports a Whole Genome Duplication in the Zizania Genus.</title>
        <authorList>
            <person name="Haas M."/>
            <person name="Kono T."/>
            <person name="Macchietto M."/>
            <person name="Millas R."/>
            <person name="McGilp L."/>
            <person name="Shao M."/>
            <person name="Duquette J."/>
            <person name="Hirsch C.N."/>
            <person name="Kimball J."/>
        </authorList>
    </citation>
    <scope>NUCLEOTIDE SEQUENCE</scope>
    <source>
        <tissue evidence="6">Fresh leaf tissue</tissue>
    </source>
</reference>
<comment type="function">
    <text evidence="4">Catalyzes xyloglucan endohydrolysis (XEH) and/or endotransglycosylation (XET). Cleaves and religates xyloglucan polymers, an essential constituent of the primary cell wall, and thereby participates in cell wall construction of growing tissues.</text>
</comment>
<dbReference type="PANTHER" id="PTHR31062">
    <property type="entry name" value="XYLOGLUCAN ENDOTRANSGLUCOSYLASE/HYDROLASE PROTEIN 8-RELATED"/>
    <property type="match status" value="1"/>
</dbReference>
<dbReference type="OrthoDB" id="1717532at2759"/>
<protein>
    <recommendedName>
        <fullName evidence="4">Xyloglucan endotransglucosylase/hydrolase</fullName>
        <ecNumber evidence="4">2.4.1.207</ecNumber>
    </recommendedName>
</protein>
<dbReference type="GO" id="GO:0071555">
    <property type="term" value="P:cell wall organization"/>
    <property type="evidence" value="ECO:0007669"/>
    <property type="project" value="UniProtKB-KW"/>
</dbReference>
<dbReference type="InterPro" id="IPR008263">
    <property type="entry name" value="GH16_AS"/>
</dbReference>
<evidence type="ECO:0000256" key="1">
    <source>
        <dbReference type="ARBA" id="ARBA00022801"/>
    </source>
</evidence>
<dbReference type="GO" id="GO:0004553">
    <property type="term" value="F:hydrolase activity, hydrolyzing O-glycosyl compounds"/>
    <property type="evidence" value="ECO:0007669"/>
    <property type="project" value="InterPro"/>
</dbReference>
<comment type="subcellular location">
    <subcellularLocation>
        <location evidence="4">Secreted</location>
        <location evidence="4">Cell wall</location>
    </subcellularLocation>
    <subcellularLocation>
        <location evidence="4">Secreted</location>
        <location evidence="4">Extracellular space</location>
        <location evidence="4">Apoplast</location>
    </subcellularLocation>
</comment>
<keyword evidence="4" id="KW-0961">Cell wall biogenesis/degradation</keyword>
<comment type="caution">
    <text evidence="6">The sequence shown here is derived from an EMBL/GenBank/DDBJ whole genome shotgun (WGS) entry which is preliminary data.</text>
</comment>
<gene>
    <name evidence="6" type="ORF">GUJ93_ZPchr0004g38516</name>
</gene>
<evidence type="ECO:0000313" key="6">
    <source>
        <dbReference type="EMBL" id="KAG8066139.1"/>
    </source>
</evidence>
<organism evidence="6 7">
    <name type="scientific">Zizania palustris</name>
    <name type="common">Northern wild rice</name>
    <dbReference type="NCBI Taxonomy" id="103762"/>
    <lineage>
        <taxon>Eukaryota</taxon>
        <taxon>Viridiplantae</taxon>
        <taxon>Streptophyta</taxon>
        <taxon>Embryophyta</taxon>
        <taxon>Tracheophyta</taxon>
        <taxon>Spermatophyta</taxon>
        <taxon>Magnoliopsida</taxon>
        <taxon>Liliopsida</taxon>
        <taxon>Poales</taxon>
        <taxon>Poaceae</taxon>
        <taxon>BOP clade</taxon>
        <taxon>Oryzoideae</taxon>
        <taxon>Oryzeae</taxon>
        <taxon>Zizaniinae</taxon>
        <taxon>Zizania</taxon>
    </lineage>
</organism>
<name>A0A8J5VZG6_ZIZPA</name>
<feature type="domain" description="GH16" evidence="5">
    <location>
        <begin position="1"/>
        <end position="140"/>
    </location>
</feature>
<dbReference type="InterPro" id="IPR010713">
    <property type="entry name" value="XET_C"/>
</dbReference>
<evidence type="ECO:0000256" key="2">
    <source>
        <dbReference type="ARBA" id="ARBA00023180"/>
    </source>
</evidence>
<dbReference type="AlphaFoldDB" id="A0A8J5VZG6"/>
<evidence type="ECO:0000259" key="5">
    <source>
        <dbReference type="PROSITE" id="PS51762"/>
    </source>
</evidence>
<reference evidence="6" key="2">
    <citation type="submission" date="2021-02" db="EMBL/GenBank/DDBJ databases">
        <authorList>
            <person name="Kimball J.A."/>
            <person name="Haas M.W."/>
            <person name="Macchietto M."/>
            <person name="Kono T."/>
            <person name="Duquette J."/>
            <person name="Shao M."/>
        </authorList>
    </citation>
    <scope>NUCLEOTIDE SEQUENCE</scope>
    <source>
        <tissue evidence="6">Fresh leaf tissue</tissue>
    </source>
</reference>
<accession>A0A8J5VZG6</accession>
<evidence type="ECO:0000256" key="4">
    <source>
        <dbReference type="RuleBase" id="RU361120"/>
    </source>
</evidence>
<dbReference type="EMBL" id="JAAALK010000285">
    <property type="protein sequence ID" value="KAG8066139.1"/>
    <property type="molecule type" value="Genomic_DNA"/>
</dbReference>
<comment type="similarity">
    <text evidence="4">Belongs to the glycosyl hydrolase 16 family.</text>
</comment>
<evidence type="ECO:0000256" key="3">
    <source>
        <dbReference type="ARBA" id="ARBA00023295"/>
    </source>
</evidence>
<dbReference type="Pfam" id="PF00722">
    <property type="entry name" value="Glyco_hydro_16"/>
    <property type="match status" value="1"/>
</dbReference>
<dbReference type="PROSITE" id="PS01034">
    <property type="entry name" value="GH16_1"/>
    <property type="match status" value="1"/>
</dbReference>
<dbReference type="EC" id="2.4.1.207" evidence="4"/>
<dbReference type="GO" id="GO:0044042">
    <property type="term" value="P:glucan metabolic process"/>
    <property type="evidence" value="ECO:0007669"/>
    <property type="project" value="InterPro"/>
</dbReference>
<dbReference type="PROSITE" id="PS51762">
    <property type="entry name" value="GH16_2"/>
    <property type="match status" value="1"/>
</dbReference>
<keyword evidence="4" id="KW-0964">Secreted</keyword>
<evidence type="ECO:0000313" key="7">
    <source>
        <dbReference type="Proteomes" id="UP000729402"/>
    </source>
</evidence>
<dbReference type="InterPro" id="IPR000757">
    <property type="entry name" value="Beta-glucanase-like"/>
</dbReference>
<dbReference type="Proteomes" id="UP000729402">
    <property type="component" value="Unassembled WGS sequence"/>
</dbReference>
<dbReference type="GO" id="GO:0016762">
    <property type="term" value="F:xyloglucan:xyloglucosyl transferase activity"/>
    <property type="evidence" value="ECO:0007669"/>
    <property type="project" value="UniProtKB-EC"/>
</dbReference>
<sequence>MVCSPSLLSLSSRVWPNSTSSLSVRLPPPLISEKDWKNHDEIDLEFLGNVTGQPYTLHTNIFANGEGGREVQYRLWFDPTQDFHTYSVIWNPDEIMAVLTCKTTIFFDKNVETQMEERVKTDWSRALFVAYFRNYSADGCVPCPGAYNAWVCGGQDSAGGDWFDRPGLDAGVRQQQQLREARDKYMIYNYCTDSKRFPNGYPKECGLP</sequence>
<dbReference type="Pfam" id="PF06955">
    <property type="entry name" value="XET_C"/>
    <property type="match status" value="1"/>
</dbReference>
<keyword evidence="4" id="KW-0134">Cell wall</keyword>
<keyword evidence="4" id="KW-0808">Transferase</keyword>
<keyword evidence="1 4" id="KW-0378">Hydrolase</keyword>
<proteinExistence type="inferred from homology"/>
<dbReference type="InterPro" id="IPR044791">
    <property type="entry name" value="Beta-glucanase/XTH"/>
</dbReference>
<keyword evidence="3 4" id="KW-0326">Glycosidase</keyword>
<comment type="PTM">
    <text evidence="4">Contains at least one intrachain disulfide bond essential for its enzymatic activity.</text>
</comment>
<keyword evidence="4" id="KW-0052">Apoplast</keyword>
<keyword evidence="2" id="KW-0325">Glycoprotein</keyword>
<dbReference type="GO" id="GO:0048046">
    <property type="term" value="C:apoplast"/>
    <property type="evidence" value="ECO:0007669"/>
    <property type="project" value="UniProtKB-SubCell"/>
</dbReference>
<keyword evidence="7" id="KW-1185">Reference proteome</keyword>